<dbReference type="KEGG" id="mlz:F6J85_13945"/>
<dbReference type="SUPFAM" id="SSF53474">
    <property type="entry name" value="alpha/beta-Hydrolases"/>
    <property type="match status" value="1"/>
</dbReference>
<name>A0A5J6L6Q5_9MICO</name>
<evidence type="ECO:0000313" key="4">
    <source>
        <dbReference type="Proteomes" id="UP000325516"/>
    </source>
</evidence>
<feature type="domain" description="Alpha/beta hydrolase fold-3" evidence="2">
    <location>
        <begin position="112"/>
        <end position="318"/>
    </location>
</feature>
<dbReference type="GO" id="GO:0016787">
    <property type="term" value="F:hydrolase activity"/>
    <property type="evidence" value="ECO:0007669"/>
    <property type="project" value="UniProtKB-KW"/>
</dbReference>
<dbReference type="Proteomes" id="UP000325516">
    <property type="component" value="Chromosome"/>
</dbReference>
<gene>
    <name evidence="3" type="ORF">F6J85_13945</name>
</gene>
<evidence type="ECO:0000259" key="2">
    <source>
        <dbReference type="Pfam" id="PF07859"/>
    </source>
</evidence>
<organism evidence="3 4">
    <name type="scientific">Microbacterium lushaniae</name>
    <dbReference type="NCBI Taxonomy" id="2614639"/>
    <lineage>
        <taxon>Bacteria</taxon>
        <taxon>Bacillati</taxon>
        <taxon>Actinomycetota</taxon>
        <taxon>Actinomycetes</taxon>
        <taxon>Micrococcales</taxon>
        <taxon>Microbacteriaceae</taxon>
        <taxon>Microbacterium</taxon>
    </lineage>
</organism>
<dbReference type="PANTHER" id="PTHR48081">
    <property type="entry name" value="AB HYDROLASE SUPERFAMILY PROTEIN C4A8.06C"/>
    <property type="match status" value="1"/>
</dbReference>
<dbReference type="AlphaFoldDB" id="A0A5J6L6Q5"/>
<dbReference type="EMBL" id="CP044232">
    <property type="protein sequence ID" value="QEW04081.1"/>
    <property type="molecule type" value="Genomic_DNA"/>
</dbReference>
<evidence type="ECO:0000256" key="1">
    <source>
        <dbReference type="ARBA" id="ARBA00022801"/>
    </source>
</evidence>
<dbReference type="Gene3D" id="3.40.50.1820">
    <property type="entry name" value="alpha/beta hydrolase"/>
    <property type="match status" value="1"/>
</dbReference>
<dbReference type="InterPro" id="IPR050300">
    <property type="entry name" value="GDXG_lipolytic_enzyme"/>
</dbReference>
<sequence>MPRSHPITEPTDRTRGERRMIDFDSLEPGIRAWLARIDDLQAGLPPAAPGDFPARRERDRRLSDALAAEFAAPVDPRAEITDVEFPGADGHAPLSARRIRPRHTSGPLPTQLFLHGGGFVAGTARELLNDAVLSERSAAAGVQIIALDYRLAPEHPYPAAVDDALSLLAALYAAADHWDVDPWRLGIGGTSAGGHIAAVTALRMRDARRARPAGPSLAHMLLEVPALDLSVDWPSMRAFARPAELQGALALAAAYRGIEDPGPYLNPARVADLSGLPRTLVMTAQFDALRDAAEAFVHRITHAGVDGRLRRGAGQLHGTPGLTAAVASSRAWQEAAIEELRAGLAGFDAAPTAEEGSSAAADASPLR</sequence>
<dbReference type="InterPro" id="IPR013094">
    <property type="entry name" value="AB_hydrolase_3"/>
</dbReference>
<evidence type="ECO:0000313" key="3">
    <source>
        <dbReference type="EMBL" id="QEW04081.1"/>
    </source>
</evidence>
<keyword evidence="1 3" id="KW-0378">Hydrolase</keyword>
<dbReference type="PANTHER" id="PTHR48081:SF8">
    <property type="entry name" value="ALPHA_BETA HYDROLASE FOLD-3 DOMAIN-CONTAINING PROTEIN-RELATED"/>
    <property type="match status" value="1"/>
</dbReference>
<accession>A0A5J6L6Q5</accession>
<keyword evidence="4" id="KW-1185">Reference proteome</keyword>
<proteinExistence type="predicted"/>
<protein>
    <submittedName>
        <fullName evidence="3">Alpha/beta hydrolase fold domain-containing protein</fullName>
    </submittedName>
</protein>
<dbReference type="Pfam" id="PF07859">
    <property type="entry name" value="Abhydrolase_3"/>
    <property type="match status" value="1"/>
</dbReference>
<reference evidence="4" key="1">
    <citation type="submission" date="2019-09" db="EMBL/GenBank/DDBJ databases">
        <title>Mumia zhuanghuii sp. nov. isolated from the intestinal contents of plateau pika (Ochotona curzoniae) in the Qinghai-Tibet plateau of China.</title>
        <authorList>
            <person name="Tian Z."/>
        </authorList>
    </citation>
    <scope>NUCLEOTIDE SEQUENCE [LARGE SCALE GENOMIC DNA]</scope>
    <source>
        <strain evidence="4">L-031</strain>
    </source>
</reference>
<dbReference type="InterPro" id="IPR029058">
    <property type="entry name" value="AB_hydrolase_fold"/>
</dbReference>